<evidence type="ECO:0000256" key="5">
    <source>
        <dbReference type="ARBA" id="ARBA00022692"/>
    </source>
</evidence>
<keyword evidence="6 11" id="KW-1133">Transmembrane helix</keyword>
<comment type="subcellular location">
    <subcellularLocation>
        <location evidence="1">Cell inner membrane</location>
        <topology evidence="1">Multi-pass membrane protein</topology>
    </subcellularLocation>
    <subcellularLocation>
        <location evidence="11">Cell membrane</location>
        <topology evidence="11">Multi-pass membrane protein</topology>
    </subcellularLocation>
</comment>
<dbReference type="Gene3D" id="1.20.1530.10">
    <property type="entry name" value="Na+/H+ antiporter like domain"/>
    <property type="match status" value="1"/>
</dbReference>
<dbReference type="Proteomes" id="UP001527866">
    <property type="component" value="Unassembled WGS sequence"/>
</dbReference>
<feature type="transmembrane region" description="Helical" evidence="11">
    <location>
        <begin position="159"/>
        <end position="179"/>
    </location>
</feature>
<evidence type="ECO:0000256" key="7">
    <source>
        <dbReference type="ARBA" id="ARBA00023053"/>
    </source>
</evidence>
<evidence type="ECO:0000256" key="4">
    <source>
        <dbReference type="ARBA" id="ARBA00022475"/>
    </source>
</evidence>
<keyword evidence="13" id="KW-1185">Reference proteome</keyword>
<dbReference type="InterPro" id="IPR004670">
    <property type="entry name" value="NhaA"/>
</dbReference>
<dbReference type="Pfam" id="PF06965">
    <property type="entry name" value="Na_H_antiport_1"/>
    <property type="match status" value="1"/>
</dbReference>
<evidence type="ECO:0000256" key="9">
    <source>
        <dbReference type="ARBA" id="ARBA00023136"/>
    </source>
</evidence>
<comment type="similarity">
    <text evidence="11">Belongs to the NhaA Na(+)/H(+) (TC 2.A.33) antiporter family.</text>
</comment>
<keyword evidence="2 11" id="KW-0813">Transport</keyword>
<dbReference type="InterPro" id="IPR023171">
    <property type="entry name" value="Na/H_antiporter_dom_sf"/>
</dbReference>
<keyword evidence="4 11" id="KW-1003">Cell membrane</keyword>
<feature type="transmembrane region" description="Helical" evidence="11">
    <location>
        <begin position="99"/>
        <end position="119"/>
    </location>
</feature>
<feature type="transmembrane region" description="Helical" evidence="11">
    <location>
        <begin position="338"/>
        <end position="360"/>
    </location>
</feature>
<evidence type="ECO:0000256" key="3">
    <source>
        <dbReference type="ARBA" id="ARBA00022449"/>
    </source>
</evidence>
<evidence type="ECO:0000256" key="6">
    <source>
        <dbReference type="ARBA" id="ARBA00022989"/>
    </source>
</evidence>
<feature type="transmembrane region" description="Helical" evidence="11">
    <location>
        <begin position="305"/>
        <end position="326"/>
    </location>
</feature>
<keyword evidence="8 11" id="KW-0406">Ion transport</keyword>
<feature type="transmembrane region" description="Helical" evidence="11">
    <location>
        <begin position="276"/>
        <end position="299"/>
    </location>
</feature>
<evidence type="ECO:0000256" key="11">
    <source>
        <dbReference type="HAMAP-Rule" id="MF_01844"/>
    </source>
</evidence>
<dbReference type="RefSeq" id="WP_270684054.1">
    <property type="nucleotide sequence ID" value="NZ_JAQFWQ010000010.1"/>
</dbReference>
<keyword evidence="7 11" id="KW-0915">Sodium</keyword>
<dbReference type="NCBIfam" id="TIGR00773">
    <property type="entry name" value="NhaA"/>
    <property type="match status" value="1"/>
</dbReference>
<keyword evidence="9 11" id="KW-0472">Membrane</keyword>
<evidence type="ECO:0000313" key="12">
    <source>
        <dbReference type="EMBL" id="MDA2810097.1"/>
    </source>
</evidence>
<evidence type="ECO:0000313" key="13">
    <source>
        <dbReference type="Proteomes" id="UP001527866"/>
    </source>
</evidence>
<keyword evidence="10 11" id="KW-0739">Sodium transport</keyword>
<proteinExistence type="inferred from homology"/>
<feature type="transmembrane region" description="Helical" evidence="11">
    <location>
        <begin position="131"/>
        <end position="152"/>
    </location>
</feature>
<reference evidence="12 13" key="1">
    <citation type="submission" date="2023-01" db="EMBL/GenBank/DDBJ databases">
        <title>Draft genome sequence of Nocardiopsis sp. RSe5-2 isolated from halophytes.</title>
        <authorList>
            <person name="Duangmal K."/>
            <person name="Chantavorakit T."/>
        </authorList>
    </citation>
    <scope>NUCLEOTIDE SEQUENCE [LARGE SCALE GENOMIC DNA]</scope>
    <source>
        <strain evidence="12 13">RSe5-2</strain>
    </source>
</reference>
<dbReference type="EMBL" id="JAQFWQ010000010">
    <property type="protein sequence ID" value="MDA2810097.1"/>
    <property type="molecule type" value="Genomic_DNA"/>
</dbReference>
<evidence type="ECO:0000256" key="10">
    <source>
        <dbReference type="ARBA" id="ARBA00023201"/>
    </source>
</evidence>
<feature type="transmembrane region" description="Helical" evidence="11">
    <location>
        <begin position="380"/>
        <end position="399"/>
    </location>
</feature>
<evidence type="ECO:0000256" key="2">
    <source>
        <dbReference type="ARBA" id="ARBA00022448"/>
    </source>
</evidence>
<feature type="transmembrane region" description="Helical" evidence="11">
    <location>
        <begin position="185"/>
        <end position="201"/>
    </location>
</feature>
<organism evidence="12 13">
    <name type="scientific">Nocardiopsis endophytica</name>
    <dbReference type="NCBI Taxonomy" id="3018445"/>
    <lineage>
        <taxon>Bacteria</taxon>
        <taxon>Bacillati</taxon>
        <taxon>Actinomycetota</taxon>
        <taxon>Actinomycetes</taxon>
        <taxon>Streptosporangiales</taxon>
        <taxon>Nocardiopsidaceae</taxon>
        <taxon>Nocardiopsis</taxon>
    </lineage>
</organism>
<feature type="transmembrane region" description="Helical" evidence="11">
    <location>
        <begin position="57"/>
        <end position="79"/>
    </location>
</feature>
<name>A0ABT4TZI8_9ACTN</name>
<evidence type="ECO:0000256" key="8">
    <source>
        <dbReference type="ARBA" id="ARBA00023065"/>
    </source>
</evidence>
<keyword evidence="3 11" id="KW-0050">Antiport</keyword>
<dbReference type="HAMAP" id="MF_01844">
    <property type="entry name" value="NhaA"/>
    <property type="match status" value="1"/>
</dbReference>
<evidence type="ECO:0000256" key="1">
    <source>
        <dbReference type="ARBA" id="ARBA00004429"/>
    </source>
</evidence>
<comment type="catalytic activity">
    <reaction evidence="11">
        <text>Na(+)(in) + 2 H(+)(out) = Na(+)(out) + 2 H(+)(in)</text>
        <dbReference type="Rhea" id="RHEA:29251"/>
        <dbReference type="ChEBI" id="CHEBI:15378"/>
        <dbReference type="ChEBI" id="CHEBI:29101"/>
    </reaction>
</comment>
<dbReference type="PANTHER" id="PTHR30341:SF0">
    <property type="entry name" value="NA(+)_H(+) ANTIPORTER NHAA"/>
    <property type="match status" value="1"/>
</dbReference>
<protein>
    <recommendedName>
        <fullName evidence="11">Na(+)/H(+) antiporter NhaA</fullName>
    </recommendedName>
    <alternativeName>
        <fullName evidence="11">Sodium/proton antiporter NhaA</fullName>
    </alternativeName>
</protein>
<dbReference type="PANTHER" id="PTHR30341">
    <property type="entry name" value="SODIUM ION/PROTON ANTIPORTER NHAA-RELATED"/>
    <property type="match status" value="1"/>
</dbReference>
<keyword evidence="5 11" id="KW-0812">Transmembrane</keyword>
<feature type="transmembrane region" description="Helical" evidence="11">
    <location>
        <begin position="213"/>
        <end position="232"/>
    </location>
</feature>
<comment type="caution">
    <text evidence="12">The sequence shown here is derived from an EMBL/GenBank/DDBJ whole genome shotgun (WGS) entry which is preliminary data.</text>
</comment>
<comment type="function">
    <text evidence="11">Na(+)/H(+) antiporter that extrudes sodium in exchange for external protons.</text>
</comment>
<sequence length="423" mass="44078">MASQRRGLKGVADLLREDVVAGFLLIFGAAAALIWANSPAGGSYEAIRTFAFGPSGLHLDLSVEAWASDALLAVFFFIVGNELKQEFVHGELRNPRRAVLPIVAAVCGMAVPALIYAGINLGRPEALGGWGIPMATDIAFAVAVLAVIGRYLPPALRTFLLTLAIVDDLGAIIVIAVFYTDHVSFGPLLGAIALLAVFGYLQRGKGLAARLNASRLPNWTVYVPLAAAIWVLVHGSGVHATIAGVAMGMLMRTVAHSGEFEAPSHRAEHLLRPWAHGLVLPVFALMSAGVVFTGFGTIFTDTAALGVILGLVAGKLIGILGGSWVTTKLTSAELNPTLSWIDIAGMAMLAGIGFTVSLLITELSFPGDLHMMEDAKSGVLIASLIATVLATCVLAVRSAHYRRLGARTADSGGGGDEAARAEG</sequence>
<accession>A0ABT4TZI8</accession>
<gene>
    <name evidence="11 12" type="primary">nhaA</name>
    <name evidence="12" type="ORF">O4J56_05555</name>
</gene>
<feature type="transmembrane region" description="Helical" evidence="11">
    <location>
        <begin position="20"/>
        <end position="37"/>
    </location>
</feature>